<dbReference type="GO" id="GO:0006979">
    <property type="term" value="P:response to oxidative stress"/>
    <property type="evidence" value="ECO:0007669"/>
    <property type="project" value="InterPro"/>
</dbReference>
<dbReference type="PROSITE" id="PS00435">
    <property type="entry name" value="PEROXIDASE_1"/>
    <property type="match status" value="1"/>
</dbReference>
<dbReference type="PROSITE" id="PS50873">
    <property type="entry name" value="PEROXIDASE_4"/>
    <property type="match status" value="1"/>
</dbReference>
<comment type="catalytic activity">
    <reaction evidence="1">
        <text>2 a phenolic donor + H2O2 = 2 a phenolic radical donor + 2 H2O</text>
        <dbReference type="Rhea" id="RHEA:56136"/>
        <dbReference type="ChEBI" id="CHEBI:15377"/>
        <dbReference type="ChEBI" id="CHEBI:16240"/>
        <dbReference type="ChEBI" id="CHEBI:139520"/>
        <dbReference type="ChEBI" id="CHEBI:139521"/>
        <dbReference type="EC" id="1.11.1.7"/>
    </reaction>
</comment>
<dbReference type="GO" id="GO:0046872">
    <property type="term" value="F:metal ion binding"/>
    <property type="evidence" value="ECO:0007669"/>
    <property type="project" value="UniProtKB-KW"/>
</dbReference>
<feature type="disulfide bond" evidence="18">
    <location>
        <begin position="76"/>
        <end position="81"/>
    </location>
</feature>
<keyword evidence="11 16" id="KW-0408">Iron</keyword>
<comment type="cofactor">
    <cofactor evidence="16">
        <name>Ca(2+)</name>
        <dbReference type="ChEBI" id="CHEBI:29108"/>
    </cofactor>
    <text evidence="16">Binds 2 calcium ions per subunit.</text>
</comment>
<evidence type="ECO:0000256" key="1">
    <source>
        <dbReference type="ARBA" id="ARBA00000189"/>
    </source>
</evidence>
<dbReference type="PANTHER" id="PTHR31517">
    <property type="match status" value="1"/>
</dbReference>
<keyword evidence="6" id="KW-0349">Heme</keyword>
<organism evidence="21 22">
    <name type="scientific">Zingiber officinale</name>
    <name type="common">Ginger</name>
    <name type="synonym">Amomum zingiber</name>
    <dbReference type="NCBI Taxonomy" id="94328"/>
    <lineage>
        <taxon>Eukaryota</taxon>
        <taxon>Viridiplantae</taxon>
        <taxon>Streptophyta</taxon>
        <taxon>Embryophyta</taxon>
        <taxon>Tracheophyta</taxon>
        <taxon>Spermatophyta</taxon>
        <taxon>Magnoliopsida</taxon>
        <taxon>Liliopsida</taxon>
        <taxon>Zingiberales</taxon>
        <taxon>Zingiberaceae</taxon>
        <taxon>Zingiber</taxon>
    </lineage>
</organism>
<feature type="binding site" evidence="16">
    <location>
        <position position="255"/>
    </location>
    <ligand>
        <name>Ca(2+)</name>
        <dbReference type="ChEBI" id="CHEBI:29108"/>
        <label>2</label>
    </ligand>
</feature>
<dbReference type="PROSITE" id="PS00436">
    <property type="entry name" value="PEROXIDASE_2"/>
    <property type="match status" value="1"/>
</dbReference>
<evidence type="ECO:0000256" key="9">
    <source>
        <dbReference type="ARBA" id="ARBA00022837"/>
    </source>
</evidence>
<sequence>MRNNLVVATMTAPVATVLAAALLLFLASPASAKLSTAYYQKTCPNAEQIISDVVTSKQISTPTTAAGTLRLFFHDCFVGGCDASMLISTNAFNRAERDADDNISLPGDAFDTVIRSKTALELQCPGVVSCADILALATRNLVLMLGGPFYTVRLGRKDALASFAATVPGNLPRTNMTVDQLIEVFAEKKMTVQDMVALSGAHTVGFSHCSEFASRIFGYKGNGGHDPTMNTQYAEALQKACANYLKDETIAAFNDVMTPGKFDNMYYKNVLRGLGLLASDSALAVDKRTRPLVERYAANQTAFYIDFTHAMEKLSVVGVKTGRKGEIHDFFFSLEWDALDDLLQQVERRQYQRLSVWQVSATQVGKVNGHVKVLPVIGHMKVLPATGHVKVLPGTVHVRVLPTTGHEKVLLVTAHEKVLTATSHVKVLPEGRA</sequence>
<feature type="binding site" evidence="16">
    <location>
        <position position="96"/>
    </location>
    <ligand>
        <name>Ca(2+)</name>
        <dbReference type="ChEBI" id="CHEBI:29108"/>
        <label>1</label>
    </ligand>
</feature>
<evidence type="ECO:0000256" key="8">
    <source>
        <dbReference type="ARBA" id="ARBA00022729"/>
    </source>
</evidence>
<evidence type="ECO:0000256" key="3">
    <source>
        <dbReference type="ARBA" id="ARBA00006873"/>
    </source>
</evidence>
<dbReference type="PRINTS" id="PR00458">
    <property type="entry name" value="PEROXIDASE"/>
</dbReference>
<keyword evidence="12 18" id="KW-1015">Disulfide bond</keyword>
<dbReference type="EC" id="1.11.1.7" evidence="4"/>
<keyword evidence="5" id="KW-0575">Peroxidase</keyword>
<dbReference type="Pfam" id="PF00141">
    <property type="entry name" value="peroxidase"/>
    <property type="match status" value="1"/>
</dbReference>
<dbReference type="FunFam" id="1.10.520.10:FF:000008">
    <property type="entry name" value="Peroxidase"/>
    <property type="match status" value="1"/>
</dbReference>
<dbReference type="InterPro" id="IPR019793">
    <property type="entry name" value="Peroxidases_heam-ligand_BS"/>
</dbReference>
<keyword evidence="10" id="KW-0560">Oxidoreductase</keyword>
<evidence type="ECO:0000259" key="20">
    <source>
        <dbReference type="PROSITE" id="PS50873"/>
    </source>
</evidence>
<dbReference type="Gene3D" id="1.10.520.10">
    <property type="match status" value="1"/>
</dbReference>
<feature type="binding site" evidence="16">
    <location>
        <position position="258"/>
    </location>
    <ligand>
        <name>Ca(2+)</name>
        <dbReference type="ChEBI" id="CHEBI:29108"/>
        <label>2</label>
    </ligand>
</feature>
<feature type="signal peptide" evidence="19">
    <location>
        <begin position="1"/>
        <end position="32"/>
    </location>
</feature>
<dbReference type="PANTHER" id="PTHR31517:SF17">
    <property type="entry name" value="PEROXIDASE 6"/>
    <property type="match status" value="1"/>
</dbReference>
<feature type="disulfide bond" evidence="18">
    <location>
        <begin position="209"/>
        <end position="241"/>
    </location>
</feature>
<dbReference type="GO" id="GO:0140825">
    <property type="term" value="F:lactoperoxidase activity"/>
    <property type="evidence" value="ECO:0007669"/>
    <property type="project" value="UniProtKB-EC"/>
</dbReference>
<gene>
    <name evidence="21" type="ORF">ZIOFF_076138</name>
</gene>
<feature type="binding site" evidence="16">
    <location>
        <position position="80"/>
    </location>
    <ligand>
        <name>Ca(2+)</name>
        <dbReference type="ChEBI" id="CHEBI:29108"/>
        <label>1</label>
    </ligand>
</feature>
<keyword evidence="8 19" id="KW-0732">Signal</keyword>
<evidence type="ECO:0000256" key="5">
    <source>
        <dbReference type="ARBA" id="ARBA00022559"/>
    </source>
</evidence>
<comment type="cofactor">
    <cofactor evidence="16">
        <name>heme b</name>
        <dbReference type="ChEBI" id="CHEBI:60344"/>
    </cofactor>
    <text evidence="16">Binds 1 heme b (iron(II)-protoporphyrin IX) group per subunit.</text>
</comment>
<name>A0A8J5BST4_ZINOF</name>
<feature type="binding site" evidence="16">
    <location>
        <position position="78"/>
    </location>
    <ligand>
        <name>Ca(2+)</name>
        <dbReference type="ChEBI" id="CHEBI:29108"/>
        <label>1</label>
    </ligand>
</feature>
<feature type="site" description="Transition state stabilizer" evidence="17">
    <location>
        <position position="70"/>
    </location>
</feature>
<evidence type="ECO:0000256" key="2">
    <source>
        <dbReference type="ARBA" id="ARBA00002322"/>
    </source>
</evidence>
<feature type="binding site" evidence="16">
    <location>
        <position position="263"/>
    </location>
    <ligand>
        <name>Ca(2+)</name>
        <dbReference type="ChEBI" id="CHEBI:29108"/>
        <label>2</label>
    </ligand>
</feature>
<feature type="binding site" evidence="16">
    <location>
        <position position="75"/>
    </location>
    <ligand>
        <name>Ca(2+)</name>
        <dbReference type="ChEBI" id="CHEBI:29108"/>
        <label>1</label>
    </ligand>
</feature>
<dbReference type="InterPro" id="IPR002016">
    <property type="entry name" value="Haem_peroxidase"/>
</dbReference>
<proteinExistence type="inferred from homology"/>
<evidence type="ECO:0000313" key="22">
    <source>
        <dbReference type="Proteomes" id="UP000734854"/>
    </source>
</evidence>
<feature type="binding site" description="axial binding residue" evidence="16">
    <location>
        <position position="202"/>
    </location>
    <ligand>
        <name>heme b</name>
        <dbReference type="ChEBI" id="CHEBI:60344"/>
    </ligand>
    <ligandPart>
        <name>Fe</name>
        <dbReference type="ChEBI" id="CHEBI:18248"/>
    </ligandPart>
</feature>
<dbReference type="EMBL" id="JACMSC010000204">
    <property type="protein sequence ID" value="KAG6466066.1"/>
    <property type="molecule type" value="Genomic_DNA"/>
</dbReference>
<dbReference type="GO" id="GO:0042744">
    <property type="term" value="P:hydrogen peroxide catabolic process"/>
    <property type="evidence" value="ECO:0007669"/>
    <property type="project" value="UniProtKB-KW"/>
</dbReference>
<keyword evidence="13" id="KW-0376">Hydrogen peroxide</keyword>
<dbReference type="InterPro" id="IPR033905">
    <property type="entry name" value="Secretory_peroxidase"/>
</dbReference>
<accession>A0A8J5BST4</accession>
<dbReference type="GO" id="GO:0020037">
    <property type="term" value="F:heme binding"/>
    <property type="evidence" value="ECO:0007669"/>
    <property type="project" value="InterPro"/>
</dbReference>
<evidence type="ECO:0000256" key="12">
    <source>
        <dbReference type="ARBA" id="ARBA00023157"/>
    </source>
</evidence>
<comment type="similarity">
    <text evidence="3">Belongs to the peroxidase family. Ascorbate peroxidase subfamily.</text>
</comment>
<feature type="disulfide bond" evidence="18">
    <location>
        <begin position="43"/>
        <end position="124"/>
    </location>
</feature>
<feature type="binding site" evidence="16">
    <location>
        <position position="82"/>
    </location>
    <ligand>
        <name>Ca(2+)</name>
        <dbReference type="ChEBI" id="CHEBI:29108"/>
        <label>1</label>
    </ligand>
</feature>
<feature type="binding site" evidence="16">
    <location>
        <position position="203"/>
    </location>
    <ligand>
        <name>Ca(2+)</name>
        <dbReference type="ChEBI" id="CHEBI:29108"/>
        <label>2</label>
    </ligand>
</feature>
<evidence type="ECO:0000313" key="21">
    <source>
        <dbReference type="EMBL" id="KAG6466066.1"/>
    </source>
</evidence>
<dbReference type="FunFam" id="1.10.420.10:FF:000007">
    <property type="entry name" value="Peroxidase"/>
    <property type="match status" value="1"/>
</dbReference>
<evidence type="ECO:0000256" key="17">
    <source>
        <dbReference type="PIRSR" id="PIRSR600823-4"/>
    </source>
</evidence>
<dbReference type="AlphaFoldDB" id="A0A8J5BST4"/>
<evidence type="ECO:0000256" key="10">
    <source>
        <dbReference type="ARBA" id="ARBA00023002"/>
    </source>
</evidence>
<dbReference type="Proteomes" id="UP000734854">
    <property type="component" value="Unassembled WGS sequence"/>
</dbReference>
<feature type="domain" description="Plant heme peroxidase family profile" evidence="20">
    <location>
        <begin position="33"/>
        <end position="327"/>
    </location>
</feature>
<evidence type="ECO:0000256" key="13">
    <source>
        <dbReference type="ARBA" id="ARBA00023324"/>
    </source>
</evidence>
<dbReference type="PRINTS" id="PR00461">
    <property type="entry name" value="PLPEROXIDASE"/>
</dbReference>
<keyword evidence="7 16" id="KW-0479">Metal-binding</keyword>
<comment type="caution">
    <text evidence="21">The sequence shown here is derived from an EMBL/GenBank/DDBJ whole genome shotgun (WGS) entry which is preliminary data.</text>
</comment>
<evidence type="ECO:0000256" key="19">
    <source>
        <dbReference type="SAM" id="SignalP"/>
    </source>
</evidence>
<feature type="active site" description="Proton acceptor" evidence="14">
    <location>
        <position position="74"/>
    </location>
</feature>
<evidence type="ECO:0000256" key="15">
    <source>
        <dbReference type="PIRSR" id="PIRSR600823-2"/>
    </source>
</evidence>
<evidence type="ECO:0000256" key="11">
    <source>
        <dbReference type="ARBA" id="ARBA00023004"/>
    </source>
</evidence>
<evidence type="ECO:0000256" key="18">
    <source>
        <dbReference type="PIRSR" id="PIRSR600823-5"/>
    </source>
</evidence>
<dbReference type="SUPFAM" id="SSF48113">
    <property type="entry name" value="Heme-dependent peroxidases"/>
    <property type="match status" value="1"/>
</dbReference>
<dbReference type="InterPro" id="IPR000823">
    <property type="entry name" value="Peroxidase_pln"/>
</dbReference>
<dbReference type="InterPro" id="IPR010255">
    <property type="entry name" value="Haem_peroxidase_sf"/>
</dbReference>
<feature type="binding site" evidence="16">
    <location>
        <position position="84"/>
    </location>
    <ligand>
        <name>Ca(2+)</name>
        <dbReference type="ChEBI" id="CHEBI:29108"/>
        <label>1</label>
    </ligand>
</feature>
<dbReference type="Gene3D" id="1.10.420.10">
    <property type="entry name" value="Peroxidase, domain 2"/>
    <property type="match status" value="1"/>
</dbReference>
<evidence type="ECO:0000256" key="16">
    <source>
        <dbReference type="PIRSR" id="PIRSR600823-3"/>
    </source>
</evidence>
<feature type="chain" id="PRO_5035242286" description="peroxidase" evidence="19">
    <location>
        <begin position="33"/>
        <end position="433"/>
    </location>
</feature>
<dbReference type="CDD" id="cd00693">
    <property type="entry name" value="secretory_peroxidase"/>
    <property type="match status" value="1"/>
</dbReference>
<evidence type="ECO:0000256" key="6">
    <source>
        <dbReference type="ARBA" id="ARBA00022617"/>
    </source>
</evidence>
<protein>
    <recommendedName>
        <fullName evidence="4">peroxidase</fullName>
        <ecNumber evidence="4">1.11.1.7</ecNumber>
    </recommendedName>
</protein>
<feature type="binding site" evidence="15">
    <location>
        <position position="172"/>
    </location>
    <ligand>
        <name>substrate</name>
    </ligand>
</feature>
<reference evidence="21 22" key="1">
    <citation type="submission" date="2020-08" db="EMBL/GenBank/DDBJ databases">
        <title>Plant Genome Project.</title>
        <authorList>
            <person name="Zhang R.-G."/>
        </authorList>
    </citation>
    <scope>NUCLEOTIDE SEQUENCE [LARGE SCALE GENOMIC DNA]</scope>
    <source>
        <tissue evidence="21">Rhizome</tissue>
    </source>
</reference>
<keyword evidence="22" id="KW-1185">Reference proteome</keyword>
<keyword evidence="9 16" id="KW-0106">Calcium</keyword>
<comment type="function">
    <text evidence="2">Removal of H(2)O(2), oxidation of toxic reductants, biosynthesis and degradation of lignin, suberization, auxin catabolism, response to environmental stresses such as wounding, pathogen attack and oxidative stress. These functions might be dependent on each isozyme/isoform in each plant tissue.</text>
</comment>
<evidence type="ECO:0000256" key="14">
    <source>
        <dbReference type="PIRSR" id="PIRSR600823-1"/>
    </source>
</evidence>
<evidence type="ECO:0000256" key="7">
    <source>
        <dbReference type="ARBA" id="ARBA00022723"/>
    </source>
</evidence>
<dbReference type="InterPro" id="IPR019794">
    <property type="entry name" value="Peroxidases_AS"/>
</dbReference>
<evidence type="ECO:0000256" key="4">
    <source>
        <dbReference type="ARBA" id="ARBA00012313"/>
    </source>
</evidence>